<evidence type="ECO:0000313" key="2">
    <source>
        <dbReference type="EMBL" id="QGW81872.1"/>
    </source>
</evidence>
<sequence>MSIEFLRALAKHPAPVTLTNPHDIDNLLVLRAAGLVAALTFKLDAGGREVGRFLALTPDGRSALGTATDGSSHGAQAASRLPQ</sequence>
<organism evidence="2 3">
    <name type="scientific">Variovorax paradoxus</name>
    <dbReference type="NCBI Taxonomy" id="34073"/>
    <lineage>
        <taxon>Bacteria</taxon>
        <taxon>Pseudomonadati</taxon>
        <taxon>Pseudomonadota</taxon>
        <taxon>Betaproteobacteria</taxon>
        <taxon>Burkholderiales</taxon>
        <taxon>Comamonadaceae</taxon>
        <taxon>Variovorax</taxon>
    </lineage>
</organism>
<accession>A0A6I6H4T7</accession>
<name>A0A6I6H4T7_VARPD</name>
<evidence type="ECO:0000256" key="1">
    <source>
        <dbReference type="SAM" id="MobiDB-lite"/>
    </source>
</evidence>
<evidence type="ECO:0000313" key="3">
    <source>
        <dbReference type="Proteomes" id="UP000425817"/>
    </source>
</evidence>
<dbReference type="Proteomes" id="UP000425817">
    <property type="component" value="Chromosome"/>
</dbReference>
<reference evidence="2 3" key="1">
    <citation type="submission" date="2019-12" db="EMBL/GenBank/DDBJ databases">
        <title>Hybrid Genome Assemblies of two High G+C Isolates from Undergraduate Microbiology Courses.</title>
        <authorList>
            <person name="Ne Ville C.J."/>
            <person name="Enright D."/>
            <person name="Hernandez I."/>
            <person name="Dodsworth J."/>
            <person name="Orwin P.M."/>
        </authorList>
    </citation>
    <scope>NUCLEOTIDE SEQUENCE [LARGE SCALE GENOMIC DNA]</scope>
    <source>
        <strain evidence="2 3">CSUSB</strain>
    </source>
</reference>
<dbReference type="EMBL" id="CP046622">
    <property type="protein sequence ID" value="QGW81872.1"/>
    <property type="molecule type" value="Genomic_DNA"/>
</dbReference>
<protein>
    <submittedName>
        <fullName evidence="2">Uncharacterized protein</fullName>
    </submittedName>
</protein>
<gene>
    <name evidence="2" type="ORF">GOQ09_09835</name>
</gene>
<feature type="region of interest" description="Disordered" evidence="1">
    <location>
        <begin position="61"/>
        <end position="83"/>
    </location>
</feature>
<dbReference type="RefSeq" id="WP_157613257.1">
    <property type="nucleotide sequence ID" value="NZ_CP046622.1"/>
</dbReference>
<proteinExistence type="predicted"/>
<dbReference type="OrthoDB" id="8854547at2"/>
<dbReference type="AlphaFoldDB" id="A0A6I6H4T7"/>